<feature type="compositionally biased region" description="Low complexity" evidence="17">
    <location>
        <begin position="17"/>
        <end position="27"/>
    </location>
</feature>
<reference evidence="21" key="1">
    <citation type="submission" date="2025-08" db="UniProtKB">
        <authorList>
            <consortium name="Ensembl"/>
        </authorList>
    </citation>
    <scope>IDENTIFICATION</scope>
</reference>
<feature type="domain" description="SET" evidence="18">
    <location>
        <begin position="3213"/>
        <end position="3329"/>
    </location>
</feature>
<feature type="region of interest" description="Disordered" evidence="17">
    <location>
        <begin position="533"/>
        <end position="556"/>
    </location>
</feature>
<evidence type="ECO:0000256" key="14">
    <source>
        <dbReference type="ARBA" id="ARBA00023242"/>
    </source>
</evidence>
<dbReference type="InterPro" id="IPR003616">
    <property type="entry name" value="Post-SET_dom"/>
</dbReference>
<keyword evidence="3" id="KW-0489">Methyltransferase</keyword>
<feature type="compositionally biased region" description="Low complexity" evidence="17">
    <location>
        <begin position="317"/>
        <end position="331"/>
    </location>
</feature>
<accession>A0A8C4FBA3</accession>
<dbReference type="GO" id="GO:0008270">
    <property type="term" value="F:zinc ion binding"/>
    <property type="evidence" value="ECO:0007669"/>
    <property type="project" value="UniProtKB-KW"/>
</dbReference>
<feature type="region of interest" description="Disordered" evidence="17">
    <location>
        <begin position="2609"/>
        <end position="2636"/>
    </location>
</feature>
<reference evidence="21" key="2">
    <citation type="submission" date="2025-09" db="UniProtKB">
        <authorList>
            <consortium name="Ensembl"/>
        </authorList>
    </citation>
    <scope>IDENTIFICATION</scope>
</reference>
<feature type="compositionally biased region" description="Polar residues" evidence="17">
    <location>
        <begin position="335"/>
        <end position="347"/>
    </location>
</feature>
<feature type="region of interest" description="Disordered" evidence="17">
    <location>
        <begin position="998"/>
        <end position="1067"/>
    </location>
</feature>
<evidence type="ECO:0000259" key="18">
    <source>
        <dbReference type="PROSITE" id="PS50280"/>
    </source>
</evidence>
<dbReference type="GO" id="GO:0044666">
    <property type="term" value="C:MLL3/4 complex"/>
    <property type="evidence" value="ECO:0007669"/>
    <property type="project" value="TreeGrafter"/>
</dbReference>
<feature type="compositionally biased region" description="Low complexity" evidence="17">
    <location>
        <begin position="1047"/>
        <end position="1056"/>
    </location>
</feature>
<keyword evidence="5" id="KW-0949">S-adenosyl-L-methionine</keyword>
<evidence type="ECO:0000313" key="21">
    <source>
        <dbReference type="Ensembl" id="ENSDLAP00005030661.2"/>
    </source>
</evidence>
<proteinExistence type="predicted"/>
<feature type="region of interest" description="Disordered" evidence="17">
    <location>
        <begin position="75"/>
        <end position="514"/>
    </location>
</feature>
<feature type="region of interest" description="Disordered" evidence="17">
    <location>
        <begin position="2301"/>
        <end position="2345"/>
    </location>
</feature>
<evidence type="ECO:0000256" key="7">
    <source>
        <dbReference type="ARBA" id="ARBA00022737"/>
    </source>
</evidence>
<feature type="compositionally biased region" description="Polar residues" evidence="17">
    <location>
        <begin position="2301"/>
        <end position="2312"/>
    </location>
</feature>
<dbReference type="SUPFAM" id="SSF82199">
    <property type="entry name" value="SET domain"/>
    <property type="match status" value="1"/>
</dbReference>
<evidence type="ECO:0000256" key="5">
    <source>
        <dbReference type="ARBA" id="ARBA00022691"/>
    </source>
</evidence>
<feature type="compositionally biased region" description="Polar residues" evidence="17">
    <location>
        <begin position="1737"/>
        <end position="1761"/>
    </location>
</feature>
<keyword evidence="9" id="KW-0862">Zinc</keyword>
<dbReference type="PROSITE" id="PS51805">
    <property type="entry name" value="EPHD"/>
    <property type="match status" value="1"/>
</dbReference>
<feature type="compositionally biased region" description="Acidic residues" evidence="17">
    <location>
        <begin position="842"/>
        <end position="863"/>
    </location>
</feature>
<feature type="region of interest" description="Disordered" evidence="17">
    <location>
        <begin position="1086"/>
        <end position="1145"/>
    </location>
</feature>
<dbReference type="InterPro" id="IPR013083">
    <property type="entry name" value="Znf_RING/FYVE/PHD"/>
</dbReference>
<evidence type="ECO:0000256" key="2">
    <source>
        <dbReference type="ARBA" id="ARBA00022553"/>
    </source>
</evidence>
<dbReference type="SMART" id="SM00249">
    <property type="entry name" value="PHD"/>
    <property type="match status" value="1"/>
</dbReference>
<comment type="subcellular location">
    <subcellularLocation>
        <location evidence="1">Nucleus</location>
    </subcellularLocation>
</comment>
<dbReference type="PROSITE" id="PS50868">
    <property type="entry name" value="POST_SET"/>
    <property type="match status" value="1"/>
</dbReference>
<dbReference type="InterPro" id="IPR036910">
    <property type="entry name" value="HMG_box_dom_sf"/>
</dbReference>
<keyword evidence="11" id="KW-0805">Transcription regulation</keyword>
<sequence length="3353" mass="365002">MCRDRGGLFSPDGGEESPGATPSTPATPSSPPTPTEAEGDGLSYNQRSLQRWEKDEELGELSTISPVLYANTNFPKLKQDYPGYSASGPQGPPQGRPASLGPFDMQPGTPGTPRRAQQVDPYFRSQLQQQQGHLPQSQQGSQESLGHPESPHSRGAGLGESPIFSPPHNTHYGDPFRNQQGMGRLEYGSSPSPSAVASSPASTGQYRADMSAPSPRSSTVGRPDLSAGSPAGMLETGDGLFKAPMTPRMHQGEGGTLHPGASPGHPSEGYRQSPSHPFSDPHTQQPLTPRPQSGDNCSLGPQRHPVGQQELCPRVPSSPQSQGSSPHTPGGLSNDAYSVQSPATPRFQSPDPCSQPPSRPQSRDPFATIHKPPRPSSVAPEGTASYKGSPHPNQPPPPHSTNSSAGDPLSGKPSAPPNFSRSPSTGGFQITQQQSQMLQGQLQQPQPQTQQSMGADGFGSRVPPPSGSQELSAVRPPDGPHQPALPSAQEMPDISAVQDPALVGLSPSELEKHRQRQRLREFLIRQQMQRNSIRQEKEAAAAAGSASPGWSGGEMGAFQQDKAHRAPPPYPQDRVAVTTAGAQASVAGKMPMAVGGMEDKLIRPPPTGTPAIMDPSALRQPGPTRPQGMFARPPFPPQWQGQAPGPRRFPQPGMEAMGIRHNLNPAVNIQGMEGMGNPHTMIPGHGGETMQPMGQGPPPQFIELRHNSQRLPMRPQFMPRGPQPRTRLFVPQQEMAASYVQQHPIAQAGGIQTDGSDSQLGLQQGGLSVLLPQQSTGPVTQQPHLQPQAATSTPNIPSTEQHQLQLQQRNVVTGPQPATVENNEELPEPDLEGLGDAPGDGGVEDEDDLALDLDPDKGDDDLGNLDNLETNDPHLDDLLNSDEFDLLAYTDPELDQGDPKDVFSDQLRLVEAESEAPSSSSGSVLVKVETKLEPGQKCLTTAPGIAGGSANQLPPSAEAVDISKVKVEDRGLTPQLQPGQTVVKDEIGEAVSMLLGGTTPSAKAAQPENPSASLSSVRLGGLPYPLPGQADPLPFPPTSAHADIGDDPLGLPDVGGQHSPAVDLAKVESSLDGELPLLIQDLLEHEKKEQQKQQQQQQLSSLHPGGMTPHFPGLSSQQPTPQAPGQIMLPHHHRPPPQGMMAQPGMVPRPPHMLQQQQQQQQQQQRLMGTGMAPPPHMTMAQQQAMMRMGQPGLSHPQQPQPVVKQSPLANNFFPDKDLDKFATDDIMDPIAKAKMVALKGIKKVLAQDPMVVPPGINRQQVSLLAQRLASAPGTDPGQLTSGPPKEGEISDPTQSRPNPPQFVQGIINDAEQHQYEEWLLHTQQLLQMQLKFLEEQIGVHRKSRKALCAKQRTAKKAGREFAEADAEKLKLVTEEQSKIQKQLDQVRKQQKEHTNLIAEYRSKQQQHQQGSGLLTPGHSAQGGPPHMFPKMPGQMVMGQQGTPVMGQHPGMMPQAGMPVRMPQGQPFIGGAQPQLPATLGTSVVRPPGPPGAPTGFFPQGPGMQGADPRLLQERQLQHRMQMAKLQQQQQQQQVMMGQQPMPHPNQASMMGNPLMAQQQANTQQGMLANQANQQTMVQVPQGMVGGQSVAPLPQNLAGGQPINHAQAMMAAQTGIMGNQPVPPPQQQRPQLMMGQQGMVGSPGHPGLRGPQVQLTPQQQNILAQRMLASQQQQQQQNVAKNLAHLQQQQQMQGGLSQPSTPQMGSSPSAGSITPQPQGATDSQNSGPKEGGILSPVSRTPPQQSGPSTPNQMTQLGSGNDHQTDLGRQQLQQQQQQHQNQVYMQQQQQQQSNPQSVSEQQTGMIGSLMTIKEEGKPIDFLAQQQQQQTVQNAMQQSQDPSIQQQIIGQNHAGQPVVMGHSPQQQALMAQQQKQQAMMGLMRAQQQGMMAQRPALPQGQIRTPINIQAIIAQNPQLRNLPPNQQIQHIQAMIAQRQLQQGQMLRMSMSQGQQGQLRSHMTPGQVPQVGQQMPGMEGQQMPYGAMGKPGVVGTQQQSGMLGHQPGVAPQIQQGMMVPGQQQPPPGEMMQHIMRGQVPVDHGRMVRPTSPRQPLPISPGDAQRHTFNQAMGMRPPTPNQNQQALMVTAAGRMQGSPSHAYSPRGPFGMSPAHPASPHSSHVSSPSIADRAGRGSPYSQVRASPLRSPGAKSPLDSSVTPNGPQKGMNVQQQPQQVTESHAPHTQHSSRVGELCKITLQNIKQEPREVQCDGATEPHPGAVKREATGEMVTSGNNTSFINAGSVAGDPGTQGPRSETGQQLLQKLLRTKNLQLGAQRPSEGIHNEINGHINTKLAMLEQKLQGTPRNMEDLQSITKRAPVQKPKRTNKATGDRGPNARRKNKKEEVGKSAEALIKQLKQGLSLLPLMEPSITASLDLFAPFGSSPANGKAQLKGSFGNAVLDNIPDYYSQLLTKSNLSNPPTPPSSLPPTPPPSVQHKLLNGVTPGEELSEGQKDTEPAEEPMDSVTEEVKSVDILAALPTPPHNQNEDIRMESDDEDAPESIIPASSPESNVGDETPRFPHLREPKEEETERAISPIIPLIPPFPENKPFEAADSKVVSTSNHWEKAKSNEVSVTFTLSSAKKLNHVMMAMAQLLNIRMPGSYEVTFPPQNPDMSGVDGPGKGPGQSGALCTKDGASPSQDEWLRQFDVSLPGCTLKKQVDILALIKQEFPEKEDKPVQHCYTTNVNDLDVRHLPSIPVEESPPPSPSPPQPPPSAPVATNPITDPVTDPATATATAVPDPTAPTEDHLNPVTKEEDLTNDPAQPPQDSPNNMESSPKAVKQRRPLSPDEEVVHPKVKKWKGIRWKRLQIVISIRKGGSKKESSREVSELMERLRITLRPDRLPRDKRKCCFCHEEGDGATDGPARLLNIDVDLWVHLNCALWSTEVYETQGGALINVEVALRRGLRTLCAYCQKTGATNSCNRMRCPNVYHFACAIRARCMFFKDKTMLCTQHKLKGPSEDELSAFAVLRRVYIERDEVKQIASILQRGDRIHLFRVGGLIFHAVGQLLPSQMANFHSPTAIFPVGYEATRIYWSTRLPNKRCRYRCRISEDDGRPLFEVRVLEHGMEDLQYRDTTPQGIWDRVVQQVAKLRDESSMLKLFTEHVKGEEMYGLTIHAVMRITESLPGVENCQNYQFRYGRHPLMELPLMINPTGCARSEPKVPTQCKRPHTLNSTSVSKAYQSTFTGELNTPYSKQFVHSKSSQYRRLKTEWKNNVYLARSRIQGLGLYAAKDLEKHTMVIEYIGTVIRNEVANRREKIYELQNRGIYMFRINNEQVIDATLTGGPARYVNHSCAPNCVAEVVTFDKEDKIIIISSRRIPKGEELTYDYQFDFEDDQHKIPCHCGAWNCRKWMN</sequence>
<dbReference type="SMART" id="SM00508">
    <property type="entry name" value="PostSET"/>
    <property type="match status" value="1"/>
</dbReference>
<evidence type="ECO:0000256" key="4">
    <source>
        <dbReference type="ARBA" id="ARBA00022679"/>
    </source>
</evidence>
<dbReference type="Pfam" id="PF05965">
    <property type="entry name" value="FYRC"/>
    <property type="match status" value="1"/>
</dbReference>
<feature type="compositionally biased region" description="Low complexity" evidence="17">
    <location>
        <begin position="2498"/>
        <end position="2508"/>
    </location>
</feature>
<feature type="region of interest" description="Disordered" evidence="17">
    <location>
        <begin position="1679"/>
        <end position="1801"/>
    </location>
</feature>
<feature type="region of interest" description="Disordered" evidence="17">
    <location>
        <begin position="2088"/>
        <end position="2188"/>
    </location>
</feature>
<evidence type="ECO:0000256" key="1">
    <source>
        <dbReference type="ARBA" id="ARBA00004123"/>
    </source>
</evidence>
<keyword evidence="4" id="KW-0808">Transferase</keyword>
<dbReference type="Ensembl" id="ENSDLAT00005032753.2">
    <property type="protein sequence ID" value="ENSDLAP00005030661.2"/>
    <property type="gene ID" value="ENSDLAG00005013733.2"/>
</dbReference>
<feature type="region of interest" description="Disordered" evidence="17">
    <location>
        <begin position="2410"/>
        <end position="2530"/>
    </location>
</feature>
<feature type="domain" description="Post-SET" evidence="19">
    <location>
        <begin position="3337"/>
        <end position="3353"/>
    </location>
</feature>
<keyword evidence="14" id="KW-0539">Nucleus</keyword>
<name>A0A8C4FBA3_DICLA</name>
<dbReference type="InterPro" id="IPR001214">
    <property type="entry name" value="SET_dom"/>
</dbReference>
<dbReference type="PROSITE" id="PS51542">
    <property type="entry name" value="FYRN"/>
    <property type="match status" value="1"/>
</dbReference>
<evidence type="ECO:0000256" key="9">
    <source>
        <dbReference type="ARBA" id="ARBA00022833"/>
    </source>
</evidence>
<feature type="compositionally biased region" description="Low complexity" evidence="17">
    <location>
        <begin position="1769"/>
        <end position="1801"/>
    </location>
</feature>
<feature type="region of interest" description="Disordered" evidence="17">
    <location>
        <begin position="1270"/>
        <end position="1303"/>
    </location>
</feature>
<dbReference type="FunFam" id="3.30.160.360:FF:000001">
    <property type="entry name" value="Histone-lysine N-methyltransferase"/>
    <property type="match status" value="1"/>
</dbReference>
<feature type="region of interest" description="Disordered" evidence="17">
    <location>
        <begin position="2693"/>
        <end position="2793"/>
    </location>
</feature>
<gene>
    <name evidence="21" type="primary">kmt2d</name>
</gene>
<feature type="compositionally biased region" description="Acidic residues" evidence="17">
    <location>
        <begin position="822"/>
        <end position="833"/>
    </location>
</feature>
<feature type="compositionally biased region" description="Low complexity" evidence="17">
    <location>
        <begin position="2107"/>
        <end position="2123"/>
    </location>
</feature>
<keyword evidence="2" id="KW-0597">Phosphoprotein</keyword>
<feature type="compositionally biased region" description="Polar residues" evidence="17">
    <location>
        <begin position="270"/>
        <end position="296"/>
    </location>
</feature>
<feature type="compositionally biased region" description="Low complexity" evidence="17">
    <location>
        <begin position="125"/>
        <end position="142"/>
    </location>
</feature>
<keyword evidence="6" id="KW-0479">Metal-binding</keyword>
<dbReference type="Gene3D" id="3.30.40.10">
    <property type="entry name" value="Zinc/RING finger domain, C3HC4 (zinc finger)"/>
    <property type="match status" value="1"/>
</dbReference>
<dbReference type="Pfam" id="PF00856">
    <property type="entry name" value="SET"/>
    <property type="match status" value="1"/>
</dbReference>
<keyword evidence="8" id="KW-0863">Zinc-finger</keyword>
<feature type="compositionally biased region" description="Pro residues" evidence="17">
    <location>
        <begin position="2699"/>
        <end position="2714"/>
    </location>
</feature>
<dbReference type="FunFam" id="3.30.40.10:FF:000002">
    <property type="entry name" value="Histone-lysine N-methyltransferase"/>
    <property type="match status" value="1"/>
</dbReference>
<feature type="compositionally biased region" description="Low complexity" evidence="17">
    <location>
        <begin position="1628"/>
        <end position="1639"/>
    </location>
</feature>
<feature type="compositionally biased region" description="Acidic residues" evidence="17">
    <location>
        <begin position="2455"/>
        <end position="2464"/>
    </location>
</feature>
<feature type="compositionally biased region" description="Polar residues" evidence="17">
    <location>
        <begin position="1699"/>
        <end position="1727"/>
    </location>
</feature>
<dbReference type="GO" id="GO:0140945">
    <property type="term" value="F:histone H3K4 monomethyltransferase activity"/>
    <property type="evidence" value="ECO:0007669"/>
    <property type="project" value="UniProtKB-EC"/>
</dbReference>
<dbReference type="SMART" id="SM00542">
    <property type="entry name" value="FYRC"/>
    <property type="match status" value="1"/>
</dbReference>
<feature type="region of interest" description="Disordered" evidence="17">
    <location>
        <begin position="1"/>
        <end position="47"/>
    </location>
</feature>
<evidence type="ECO:0000256" key="15">
    <source>
        <dbReference type="ARBA" id="ARBA00023620"/>
    </source>
</evidence>
<evidence type="ECO:0000256" key="3">
    <source>
        <dbReference type="ARBA" id="ARBA00022603"/>
    </source>
</evidence>
<evidence type="ECO:0000256" key="11">
    <source>
        <dbReference type="ARBA" id="ARBA00023015"/>
    </source>
</evidence>
<dbReference type="GO" id="GO:0003713">
    <property type="term" value="F:transcription coactivator activity"/>
    <property type="evidence" value="ECO:0007669"/>
    <property type="project" value="TreeGrafter"/>
</dbReference>
<keyword evidence="7" id="KW-0677">Repeat</keyword>
<dbReference type="FunFam" id="2.170.270.10:FF:000003">
    <property type="entry name" value="Histone-lysine N-methyltransferase"/>
    <property type="match status" value="1"/>
</dbReference>
<evidence type="ECO:0000256" key="16">
    <source>
        <dbReference type="ARBA" id="ARBA00049353"/>
    </source>
</evidence>
<dbReference type="Gene3D" id="2.170.270.10">
    <property type="entry name" value="SET domain"/>
    <property type="match status" value="1"/>
</dbReference>
<feature type="compositionally biased region" description="Polar residues" evidence="17">
    <location>
        <begin position="1404"/>
        <end position="1413"/>
    </location>
</feature>
<feature type="region of interest" description="Disordered" evidence="17">
    <location>
        <begin position="1403"/>
        <end position="1426"/>
    </location>
</feature>
<evidence type="ECO:0000256" key="10">
    <source>
        <dbReference type="ARBA" id="ARBA00022853"/>
    </source>
</evidence>
<dbReference type="Gene3D" id="1.10.30.10">
    <property type="entry name" value="High mobility group box domain"/>
    <property type="match status" value="1"/>
</dbReference>
<dbReference type="Proteomes" id="UP000694389">
    <property type="component" value="Unassembled WGS sequence"/>
</dbReference>
<feature type="region of interest" description="Disordered" evidence="17">
    <location>
        <begin position="1616"/>
        <end position="1653"/>
    </location>
</feature>
<dbReference type="InterPro" id="IPR034732">
    <property type="entry name" value="EPHD"/>
</dbReference>
<protein>
    <recommendedName>
        <fullName evidence="15">[histone H3]-lysine(4) N-methyltransferase</fullName>
        <ecNumber evidence="15">2.1.1.364</ecNumber>
    </recommendedName>
</protein>
<dbReference type="Pfam" id="PF05964">
    <property type="entry name" value="FYRN"/>
    <property type="match status" value="1"/>
</dbReference>
<dbReference type="InterPro" id="IPR003889">
    <property type="entry name" value="FYrich_C"/>
</dbReference>
<feature type="compositionally biased region" description="Polar residues" evidence="17">
    <location>
        <begin position="776"/>
        <end position="813"/>
    </location>
</feature>
<dbReference type="GO" id="GO:0045944">
    <property type="term" value="P:positive regulation of transcription by RNA polymerase II"/>
    <property type="evidence" value="ECO:0007669"/>
    <property type="project" value="TreeGrafter"/>
</dbReference>
<feature type="compositionally biased region" description="Basic and acidic residues" evidence="17">
    <location>
        <begin position="2513"/>
        <end position="2530"/>
    </location>
</feature>
<feature type="domain" description="PHD-type" evidence="20">
    <location>
        <begin position="2845"/>
        <end position="2953"/>
    </location>
</feature>
<feature type="compositionally biased region" description="Polar residues" evidence="17">
    <location>
        <begin position="417"/>
        <end position="430"/>
    </location>
</feature>
<feature type="compositionally biased region" description="Polar residues" evidence="17">
    <location>
        <begin position="2151"/>
        <end position="2185"/>
    </location>
</feature>
<dbReference type="InterPro" id="IPR001965">
    <property type="entry name" value="Znf_PHD"/>
</dbReference>
<dbReference type="CDD" id="cd19171">
    <property type="entry name" value="SET_KMT2C_2D"/>
    <property type="match status" value="1"/>
</dbReference>
<keyword evidence="13" id="KW-0804">Transcription</keyword>
<dbReference type="PANTHER" id="PTHR45888:SF2">
    <property type="entry name" value="HISTONE-LYSINE N-METHYLTRANSFERASE 2D"/>
    <property type="match status" value="1"/>
</dbReference>
<evidence type="ECO:0000256" key="8">
    <source>
        <dbReference type="ARBA" id="ARBA00022771"/>
    </source>
</evidence>
<evidence type="ECO:0000256" key="13">
    <source>
        <dbReference type="ARBA" id="ARBA00023163"/>
    </source>
</evidence>
<feature type="compositionally biased region" description="Low complexity" evidence="17">
    <location>
        <begin position="540"/>
        <end position="549"/>
    </location>
</feature>
<feature type="compositionally biased region" description="Low complexity" evidence="17">
    <location>
        <begin position="431"/>
        <end position="454"/>
    </location>
</feature>
<dbReference type="Gene3D" id="3.30.160.360">
    <property type="match status" value="1"/>
</dbReference>
<evidence type="ECO:0000259" key="19">
    <source>
        <dbReference type="PROSITE" id="PS50868"/>
    </source>
</evidence>
<dbReference type="InterPro" id="IPR003888">
    <property type="entry name" value="FYrich_N"/>
</dbReference>
<keyword evidence="22" id="KW-1185">Reference proteome</keyword>
<feature type="compositionally biased region" description="Basic and acidic residues" evidence="17">
    <location>
        <begin position="2743"/>
        <end position="2755"/>
    </location>
</feature>
<comment type="catalytic activity">
    <reaction evidence="16">
        <text>L-lysyl(4)-[histone H3] + S-adenosyl-L-methionine = N(6)-methyl-L-lysyl(4)-[histone H3] + S-adenosyl-L-homocysteine + H(+)</text>
        <dbReference type="Rhea" id="RHEA:60264"/>
        <dbReference type="Rhea" id="RHEA-COMP:15543"/>
        <dbReference type="Rhea" id="RHEA-COMP:15547"/>
        <dbReference type="ChEBI" id="CHEBI:15378"/>
        <dbReference type="ChEBI" id="CHEBI:29969"/>
        <dbReference type="ChEBI" id="CHEBI:57856"/>
        <dbReference type="ChEBI" id="CHEBI:59789"/>
        <dbReference type="ChEBI" id="CHEBI:61929"/>
        <dbReference type="EC" id="2.1.1.364"/>
    </reaction>
    <physiologicalReaction direction="left-to-right" evidence="16">
        <dbReference type="Rhea" id="RHEA:60265"/>
    </physiologicalReaction>
</comment>
<dbReference type="SMART" id="SM00541">
    <property type="entry name" value="FYRN"/>
    <property type="match status" value="1"/>
</dbReference>
<dbReference type="PROSITE" id="PS51543">
    <property type="entry name" value="FYRC"/>
    <property type="match status" value="1"/>
</dbReference>
<keyword evidence="10" id="KW-0156">Chromatin regulator</keyword>
<dbReference type="SMART" id="SM00317">
    <property type="entry name" value="SET"/>
    <property type="match status" value="1"/>
</dbReference>
<dbReference type="PANTHER" id="PTHR45888">
    <property type="entry name" value="HL01030P-RELATED"/>
    <property type="match status" value="1"/>
</dbReference>
<dbReference type="EC" id="2.1.1.364" evidence="15"/>
<dbReference type="GeneTree" id="ENSGT00940000156707"/>
<feature type="compositionally biased region" description="Low complexity" evidence="17">
    <location>
        <begin position="2722"/>
        <end position="2742"/>
    </location>
</feature>
<evidence type="ECO:0000256" key="12">
    <source>
        <dbReference type="ARBA" id="ARBA00023159"/>
    </source>
</evidence>
<feature type="region of interest" description="Disordered" evidence="17">
    <location>
        <begin position="772"/>
        <end position="876"/>
    </location>
</feature>
<evidence type="ECO:0000313" key="22">
    <source>
        <dbReference type="Proteomes" id="UP000694389"/>
    </source>
</evidence>
<organism evidence="21 22">
    <name type="scientific">Dicentrarchus labrax</name>
    <name type="common">European seabass</name>
    <name type="synonym">Morone labrax</name>
    <dbReference type="NCBI Taxonomy" id="13489"/>
    <lineage>
        <taxon>Eukaryota</taxon>
        <taxon>Metazoa</taxon>
        <taxon>Chordata</taxon>
        <taxon>Craniata</taxon>
        <taxon>Vertebrata</taxon>
        <taxon>Euteleostomi</taxon>
        <taxon>Actinopterygii</taxon>
        <taxon>Neopterygii</taxon>
        <taxon>Teleostei</taxon>
        <taxon>Neoteleostei</taxon>
        <taxon>Acanthomorphata</taxon>
        <taxon>Eupercaria</taxon>
        <taxon>Moronidae</taxon>
        <taxon>Dicentrarchus</taxon>
    </lineage>
</organism>
<feature type="compositionally biased region" description="Pro residues" evidence="17">
    <location>
        <begin position="2417"/>
        <end position="2431"/>
    </location>
</feature>
<dbReference type="Pfam" id="PF13832">
    <property type="entry name" value="zf-HC5HC2H_2"/>
    <property type="match status" value="1"/>
</dbReference>
<evidence type="ECO:0000256" key="6">
    <source>
        <dbReference type="ARBA" id="ARBA00022723"/>
    </source>
</evidence>
<evidence type="ECO:0000256" key="17">
    <source>
        <dbReference type="SAM" id="MobiDB-lite"/>
    </source>
</evidence>
<dbReference type="GO" id="GO:0032259">
    <property type="term" value="P:methylation"/>
    <property type="evidence" value="ECO:0007669"/>
    <property type="project" value="UniProtKB-KW"/>
</dbReference>
<evidence type="ECO:0000259" key="20">
    <source>
        <dbReference type="PROSITE" id="PS51805"/>
    </source>
</evidence>
<dbReference type="PROSITE" id="PS50280">
    <property type="entry name" value="SET"/>
    <property type="match status" value="1"/>
</dbReference>
<dbReference type="InterPro" id="IPR046341">
    <property type="entry name" value="SET_dom_sf"/>
</dbReference>
<feature type="compositionally biased region" description="Low complexity" evidence="17">
    <location>
        <begin position="1686"/>
        <end position="1698"/>
    </location>
</feature>
<feature type="compositionally biased region" description="Low complexity" evidence="17">
    <location>
        <begin position="189"/>
        <end position="202"/>
    </location>
</feature>
<keyword evidence="12" id="KW-0010">Activator</keyword>